<dbReference type="HOGENOM" id="CLU_1777090_0_0_1"/>
<dbReference type="KEGG" id="bcom:BAUCODRAFT_394556"/>
<dbReference type="GeneID" id="19113794"/>
<reference evidence="1 2" key="1">
    <citation type="journal article" date="2012" name="PLoS Pathog.">
        <title>Diverse lifestyles and strategies of plant pathogenesis encoded in the genomes of eighteen Dothideomycetes fungi.</title>
        <authorList>
            <person name="Ohm R.A."/>
            <person name="Feau N."/>
            <person name="Henrissat B."/>
            <person name="Schoch C.L."/>
            <person name="Horwitz B.A."/>
            <person name="Barry K.W."/>
            <person name="Condon B.J."/>
            <person name="Copeland A.C."/>
            <person name="Dhillon B."/>
            <person name="Glaser F."/>
            <person name="Hesse C.N."/>
            <person name="Kosti I."/>
            <person name="LaButti K."/>
            <person name="Lindquist E.A."/>
            <person name="Lucas S."/>
            <person name="Salamov A.A."/>
            <person name="Bradshaw R.E."/>
            <person name="Ciuffetti L."/>
            <person name="Hamelin R.C."/>
            <person name="Kema G.H.J."/>
            <person name="Lawrence C."/>
            <person name="Scott J.A."/>
            <person name="Spatafora J.W."/>
            <person name="Turgeon B.G."/>
            <person name="de Wit P.J.G.M."/>
            <person name="Zhong S."/>
            <person name="Goodwin S.B."/>
            <person name="Grigoriev I.V."/>
        </authorList>
    </citation>
    <scope>NUCLEOTIDE SEQUENCE [LARGE SCALE GENOMIC DNA]</scope>
    <source>
        <strain evidence="1 2">UAMH 10762</strain>
    </source>
</reference>
<keyword evidence="2" id="KW-1185">Reference proteome</keyword>
<protein>
    <submittedName>
        <fullName evidence="1">Uncharacterized protein</fullName>
    </submittedName>
</protein>
<sequence>MQCSQLSHTSSVAGLSSVLFSSPIDESVYPTVKAVFSGPAGDAGGLDLISGSKVPNGRQTQPSKSVHRGAATPVCSYRMYFTEVCRPRTERLCLAIVYYYSSIFGALRMAASFRSLPSLTVSILTTHCVPRAQHLREKRVDVRNQR</sequence>
<name>M2MQU6_BAUPA</name>
<dbReference type="Proteomes" id="UP000011761">
    <property type="component" value="Unassembled WGS sequence"/>
</dbReference>
<accession>M2MQU6</accession>
<dbReference type="RefSeq" id="XP_007674164.1">
    <property type="nucleotide sequence ID" value="XM_007675974.1"/>
</dbReference>
<gene>
    <name evidence="1" type="ORF">BAUCODRAFT_394556</name>
</gene>
<dbReference type="EMBL" id="KB445552">
    <property type="protein sequence ID" value="EMC99196.1"/>
    <property type="molecule type" value="Genomic_DNA"/>
</dbReference>
<evidence type="ECO:0000313" key="2">
    <source>
        <dbReference type="Proteomes" id="UP000011761"/>
    </source>
</evidence>
<proteinExistence type="predicted"/>
<evidence type="ECO:0000313" key="1">
    <source>
        <dbReference type="EMBL" id="EMC99196.1"/>
    </source>
</evidence>
<organism evidence="1 2">
    <name type="scientific">Baudoinia panamericana (strain UAMH 10762)</name>
    <name type="common">Angels' share fungus</name>
    <name type="synonym">Baudoinia compniacensis (strain UAMH 10762)</name>
    <dbReference type="NCBI Taxonomy" id="717646"/>
    <lineage>
        <taxon>Eukaryota</taxon>
        <taxon>Fungi</taxon>
        <taxon>Dikarya</taxon>
        <taxon>Ascomycota</taxon>
        <taxon>Pezizomycotina</taxon>
        <taxon>Dothideomycetes</taxon>
        <taxon>Dothideomycetidae</taxon>
        <taxon>Mycosphaerellales</taxon>
        <taxon>Teratosphaeriaceae</taxon>
        <taxon>Baudoinia</taxon>
    </lineage>
</organism>
<dbReference type="AlphaFoldDB" id="M2MQU6"/>